<feature type="transmembrane region" description="Helical" evidence="1">
    <location>
        <begin position="258"/>
        <end position="283"/>
    </location>
</feature>
<dbReference type="AlphaFoldDB" id="A0A1H0FN66"/>
<dbReference type="OrthoDB" id="156718at2"/>
<dbReference type="EMBL" id="FNJB01000001">
    <property type="protein sequence ID" value="SDN96123.1"/>
    <property type="molecule type" value="Genomic_DNA"/>
</dbReference>
<feature type="transmembrane region" description="Helical" evidence="1">
    <location>
        <begin position="438"/>
        <end position="462"/>
    </location>
</feature>
<keyword evidence="1" id="KW-0472">Membrane</keyword>
<sequence>MRNDSATPVDTATTGVTIPPPSYPVQVDGKLDQPLSRWLWLVKWLLLVPHYVVLIPLWLGFVVATAIAFFGILITGRYPPALFAYTVGVLRWSWRVHYYGYAGLGTDRYPPFTLADVPDYPARLRIAYPEHLSRGLVLVKWWLLALPHYLIVALFAGGGLWFGASDNDAGFDWAAGGLVGVLVVLAGLILLFSGRYPRELHEFVVGLDRWVLRVAAYGALMTDRYPPFRIDLGATESTAPVGDTPPPVRPVWTPGRTVAMVAGALFALVAIGPLTAGAGVLWLNTTQRDASGYVATSTVDLHTQGHAITEEAVAIRDDLDWLSGAVGDVRLVVTASDPATPVFVGVGPEPDVRRYLDGVARAEVGQADSNELVTVDVPGGPPPTPPGDQEFWLASSEGAGTRNLDWRLHDGVWTVVAMNADGSSPVSVDVRAAARLPALPWIGGGLLALSGLMLAAGAALLAGSIRRASSD</sequence>
<keyword evidence="3" id="KW-1185">Reference proteome</keyword>
<proteinExistence type="predicted"/>
<protein>
    <recommendedName>
        <fullName evidence="4">DUF4389 domain-containing protein</fullName>
    </recommendedName>
</protein>
<dbReference type="Pfam" id="PF14333">
    <property type="entry name" value="DUF4389"/>
    <property type="match status" value="2"/>
</dbReference>
<name>A0A1H0FN66_9PSEU</name>
<evidence type="ECO:0000313" key="2">
    <source>
        <dbReference type="EMBL" id="SDN96123.1"/>
    </source>
</evidence>
<evidence type="ECO:0008006" key="4">
    <source>
        <dbReference type="Google" id="ProtNLM"/>
    </source>
</evidence>
<feature type="transmembrane region" description="Helical" evidence="1">
    <location>
        <begin position="173"/>
        <end position="192"/>
    </location>
</feature>
<dbReference type="RefSeq" id="WP_091369191.1">
    <property type="nucleotide sequence ID" value="NZ_FNDV01000003.1"/>
</dbReference>
<evidence type="ECO:0000256" key="1">
    <source>
        <dbReference type="SAM" id="Phobius"/>
    </source>
</evidence>
<evidence type="ECO:0000313" key="3">
    <source>
        <dbReference type="Proteomes" id="UP000199651"/>
    </source>
</evidence>
<dbReference type="Proteomes" id="UP000199651">
    <property type="component" value="Unassembled WGS sequence"/>
</dbReference>
<accession>A0A1H0FN66</accession>
<organism evidence="2 3">
    <name type="scientific">Actinokineospora alba</name>
    <dbReference type="NCBI Taxonomy" id="504798"/>
    <lineage>
        <taxon>Bacteria</taxon>
        <taxon>Bacillati</taxon>
        <taxon>Actinomycetota</taxon>
        <taxon>Actinomycetes</taxon>
        <taxon>Pseudonocardiales</taxon>
        <taxon>Pseudonocardiaceae</taxon>
        <taxon>Actinokineospora</taxon>
    </lineage>
</organism>
<keyword evidence="1" id="KW-1133">Transmembrane helix</keyword>
<dbReference type="InterPro" id="IPR025498">
    <property type="entry name" value="DUF4389"/>
</dbReference>
<keyword evidence="1" id="KW-0812">Transmembrane</keyword>
<gene>
    <name evidence="2" type="ORF">SAMN05192558_101442</name>
</gene>
<feature type="transmembrane region" description="Helical" evidence="1">
    <location>
        <begin position="141"/>
        <end position="161"/>
    </location>
</feature>
<reference evidence="3" key="1">
    <citation type="submission" date="2016-10" db="EMBL/GenBank/DDBJ databases">
        <authorList>
            <person name="Varghese N."/>
            <person name="Submissions S."/>
        </authorList>
    </citation>
    <scope>NUCLEOTIDE SEQUENCE [LARGE SCALE GENOMIC DNA]</scope>
    <source>
        <strain evidence="3">IBRC-M 10655</strain>
    </source>
</reference>
<dbReference type="STRING" id="504798.SAMN05421871_103429"/>
<feature type="transmembrane region" description="Helical" evidence="1">
    <location>
        <begin position="51"/>
        <end position="74"/>
    </location>
</feature>